<name>K9MFK9_CLOPF</name>
<reference evidence="1" key="1">
    <citation type="journal article" date="2012" name="PLoS ONE">
        <title>Sequence of Two Plasmids from Clostridium perfringens Chicken Necrotic Enteritis Isolates and Comparison with C. perfringens Conjugative Plasmids.</title>
        <authorList>
            <person name="Parreira V.R."/>
            <person name="Costa M."/>
            <person name="Eikmeyer F."/>
            <person name="Blom J."/>
            <person name="Prescott J.F."/>
        </authorList>
    </citation>
    <scope>NUCLEOTIDE SEQUENCE</scope>
    <source>
        <strain evidence="1">NE_10</strain>
        <plasmid evidence="1">pNetB-NE10</plasmid>
    </source>
</reference>
<evidence type="ECO:0000313" key="1">
    <source>
        <dbReference type="EMBL" id="AFV15047.1"/>
    </source>
</evidence>
<protein>
    <submittedName>
        <fullName evidence="1">Uncharacterized protein</fullName>
    </submittedName>
</protein>
<organism evidence="1">
    <name type="scientific">Clostridium perfringens</name>
    <dbReference type="NCBI Taxonomy" id="1502"/>
    <lineage>
        <taxon>Bacteria</taxon>
        <taxon>Bacillati</taxon>
        <taxon>Bacillota</taxon>
        <taxon>Clostridia</taxon>
        <taxon>Eubacteriales</taxon>
        <taxon>Clostridiaceae</taxon>
        <taxon>Clostridium</taxon>
    </lineage>
</organism>
<dbReference type="AlphaFoldDB" id="K9MFK9"/>
<keyword evidence="1" id="KW-0614">Plasmid</keyword>
<dbReference type="EMBL" id="JQ655731">
    <property type="protein sequence ID" value="AFV15047.1"/>
    <property type="molecule type" value="Genomic_DNA"/>
</dbReference>
<geneLocation type="plasmid" evidence="1">
    <name>pNetB-NE10</name>
</geneLocation>
<proteinExistence type="predicted"/>
<sequence>MYIDKLNRSIHVFDSLENRKGGTSAINSAVRILKISKAFKSRS</sequence>
<accession>K9MFK9</accession>
<gene>
    <name evidence="1" type="ORF">pNetB-NE10_41</name>
</gene>